<evidence type="ECO:0000256" key="19">
    <source>
        <dbReference type="ARBA" id="ARBA00023026"/>
    </source>
</evidence>
<dbReference type="InterPro" id="IPR036890">
    <property type="entry name" value="HATPase_C_sf"/>
</dbReference>
<dbReference type="Pfam" id="PF00672">
    <property type="entry name" value="HAMP"/>
    <property type="match status" value="1"/>
</dbReference>
<dbReference type="GO" id="GO:0016301">
    <property type="term" value="F:kinase activity"/>
    <property type="evidence" value="ECO:0007669"/>
    <property type="project" value="UniProtKB-KW"/>
</dbReference>
<dbReference type="InterPro" id="IPR003661">
    <property type="entry name" value="HisK_dim/P_dom"/>
</dbReference>
<feature type="domain" description="HAMP" evidence="25">
    <location>
        <begin position="190"/>
        <end position="243"/>
    </location>
</feature>
<evidence type="ECO:0000256" key="14">
    <source>
        <dbReference type="ARBA" id="ARBA00022842"/>
    </source>
</evidence>
<evidence type="ECO:0000256" key="23">
    <source>
        <dbReference type="SAM" id="Phobius"/>
    </source>
</evidence>
<keyword evidence="6" id="KW-1003">Cell membrane</keyword>
<dbReference type="CDD" id="cd00082">
    <property type="entry name" value="HisKA"/>
    <property type="match status" value="1"/>
</dbReference>
<evidence type="ECO:0000256" key="12">
    <source>
        <dbReference type="ARBA" id="ARBA00022801"/>
    </source>
</evidence>
<evidence type="ECO:0000256" key="18">
    <source>
        <dbReference type="ARBA" id="ARBA00023016"/>
    </source>
</evidence>
<organism evidence="26 27">
    <name type="scientific">Lipingzhangella rawalii</name>
    <dbReference type="NCBI Taxonomy" id="2055835"/>
    <lineage>
        <taxon>Bacteria</taxon>
        <taxon>Bacillati</taxon>
        <taxon>Actinomycetota</taxon>
        <taxon>Actinomycetes</taxon>
        <taxon>Streptosporangiales</taxon>
        <taxon>Nocardiopsidaceae</taxon>
        <taxon>Lipingzhangella</taxon>
    </lineage>
</organism>
<dbReference type="Gene3D" id="3.30.565.10">
    <property type="entry name" value="Histidine kinase-like ATPase, C-terminal domain"/>
    <property type="match status" value="1"/>
</dbReference>
<evidence type="ECO:0000256" key="9">
    <source>
        <dbReference type="ARBA" id="ARBA00022692"/>
    </source>
</evidence>
<evidence type="ECO:0000256" key="15">
    <source>
        <dbReference type="ARBA" id="ARBA00022912"/>
    </source>
</evidence>
<evidence type="ECO:0000256" key="4">
    <source>
        <dbReference type="ARBA" id="ARBA00004651"/>
    </source>
</evidence>
<dbReference type="SUPFAM" id="SSF158472">
    <property type="entry name" value="HAMP domain-like"/>
    <property type="match status" value="1"/>
</dbReference>
<name>A0ABU2H1T4_9ACTN</name>
<dbReference type="RefSeq" id="WP_310910747.1">
    <property type="nucleotide sequence ID" value="NZ_JAVLVT010000001.1"/>
</dbReference>
<dbReference type="SUPFAM" id="SSF47384">
    <property type="entry name" value="Homodimeric domain of signal transducing histidine kinase"/>
    <property type="match status" value="1"/>
</dbReference>
<comment type="subcellular location">
    <subcellularLocation>
        <location evidence="4">Cell membrane</location>
        <topology evidence="4">Multi-pass membrane protein</topology>
    </subcellularLocation>
</comment>
<comment type="cofactor">
    <cofactor evidence="3">
        <name>Mg(2+)</name>
        <dbReference type="ChEBI" id="CHEBI:18420"/>
    </cofactor>
</comment>
<keyword evidence="14" id="KW-0460">Magnesium</keyword>
<comment type="catalytic activity">
    <reaction evidence="1">
        <text>ATP + protein L-histidine = ADP + protein N-phospho-L-histidine.</text>
        <dbReference type="EC" id="2.7.13.3"/>
    </reaction>
</comment>
<dbReference type="PANTHER" id="PTHR44936">
    <property type="entry name" value="SENSOR PROTEIN CREC"/>
    <property type="match status" value="1"/>
</dbReference>
<keyword evidence="19" id="KW-0843">Virulence</keyword>
<evidence type="ECO:0000256" key="2">
    <source>
        <dbReference type="ARBA" id="ARBA00001936"/>
    </source>
</evidence>
<dbReference type="CDD" id="cd00075">
    <property type="entry name" value="HATPase"/>
    <property type="match status" value="1"/>
</dbReference>
<keyword evidence="10" id="KW-0547">Nucleotide-binding</keyword>
<dbReference type="Gene3D" id="1.10.287.130">
    <property type="match status" value="1"/>
</dbReference>
<feature type="transmembrane region" description="Helical" evidence="23">
    <location>
        <begin position="167"/>
        <end position="188"/>
    </location>
</feature>
<keyword evidence="20" id="KW-0464">Manganese</keyword>
<keyword evidence="12" id="KW-0378">Hydrolase</keyword>
<keyword evidence="8" id="KW-0808">Transferase</keyword>
<keyword evidence="27" id="KW-1185">Reference proteome</keyword>
<proteinExistence type="predicted"/>
<reference evidence="27" key="1">
    <citation type="submission" date="2023-07" db="EMBL/GenBank/DDBJ databases">
        <title>Novel species in the genus Lipingzhangella isolated from Sambhar Salt Lake.</title>
        <authorList>
            <person name="Jiya N."/>
            <person name="Kajale S."/>
            <person name="Sharma A."/>
        </authorList>
    </citation>
    <scope>NUCLEOTIDE SEQUENCE [LARGE SCALE GENOMIC DNA]</scope>
    <source>
        <strain evidence="27">LS1_29</strain>
    </source>
</reference>
<comment type="cofactor">
    <cofactor evidence="2">
        <name>Mn(2+)</name>
        <dbReference type="ChEBI" id="CHEBI:29035"/>
    </cofactor>
</comment>
<dbReference type="Pfam" id="PF00512">
    <property type="entry name" value="HisKA"/>
    <property type="match status" value="1"/>
</dbReference>
<keyword evidence="23" id="KW-0472">Membrane</keyword>
<keyword evidence="17" id="KW-0902">Two-component regulatory system</keyword>
<dbReference type="SMART" id="SM00387">
    <property type="entry name" value="HATPase_c"/>
    <property type="match status" value="1"/>
</dbReference>
<keyword evidence="15" id="KW-0904">Protein phosphatase</keyword>
<evidence type="ECO:0000256" key="8">
    <source>
        <dbReference type="ARBA" id="ARBA00022679"/>
    </source>
</evidence>
<dbReference type="InterPro" id="IPR005467">
    <property type="entry name" value="His_kinase_dom"/>
</dbReference>
<dbReference type="PROSITE" id="PS50109">
    <property type="entry name" value="HIS_KIN"/>
    <property type="match status" value="1"/>
</dbReference>
<keyword evidence="9 23" id="KW-0812">Transmembrane</keyword>
<evidence type="ECO:0000256" key="20">
    <source>
        <dbReference type="ARBA" id="ARBA00023211"/>
    </source>
</evidence>
<evidence type="ECO:0000256" key="13">
    <source>
        <dbReference type="ARBA" id="ARBA00022840"/>
    </source>
</evidence>
<dbReference type="Proteomes" id="UP001250214">
    <property type="component" value="Unassembled WGS sequence"/>
</dbReference>
<evidence type="ECO:0000256" key="21">
    <source>
        <dbReference type="ARBA" id="ARBA00040454"/>
    </source>
</evidence>
<dbReference type="InterPro" id="IPR036097">
    <property type="entry name" value="HisK_dim/P_sf"/>
</dbReference>
<sequence>MLRRLLAVLLPLAVLLVAALGGPVGGIVAQQRTQDTYIDRLNDVGRFASLAETALSSDRTEALELELRRYAEVYDIPVALVDPAGEVVLASWPRSSPSPDWLAAPETERIVDQALAGYRPEPPTVVWPWNQAPMVVAEPVGRDTEVVGVVVAHAGTRSLAVDVLGSWAWIGLAALVPLAGLAAVTWPVSRWVLRPVRQLDEATAAVAEGDLATRVSASGGPPELRRLSRSFNTMVEVVDRALQRQRAFVSDASHQLRNPLASLRLAVENLGVYLDGPDARRAHTEAVEETKAMHRMLNSLLAATRLDSARQAEPVHVDEIMDTHAPRWRALAADGGIDLTINVPSTLVVLEPPGGLGSILDELVSNALRLSGGTRLEIGAGTGSEGADRVALWVCDDGIGLGADERSAALGRFWRSSTHQNTPGSGLGLAICAELVEAAGGRLWLESSSAAARESRPGLTVYVELPLVRDGDP</sequence>
<evidence type="ECO:0000259" key="24">
    <source>
        <dbReference type="PROSITE" id="PS50109"/>
    </source>
</evidence>
<evidence type="ECO:0000256" key="5">
    <source>
        <dbReference type="ARBA" id="ARBA00012438"/>
    </source>
</evidence>
<evidence type="ECO:0000313" key="26">
    <source>
        <dbReference type="EMBL" id="MDS1269253.1"/>
    </source>
</evidence>
<dbReference type="InterPro" id="IPR003660">
    <property type="entry name" value="HAMP_dom"/>
</dbReference>
<evidence type="ECO:0000256" key="10">
    <source>
        <dbReference type="ARBA" id="ARBA00022741"/>
    </source>
</evidence>
<protein>
    <recommendedName>
        <fullName evidence="21">Signal transduction histidine-protein kinase/phosphatase MprB</fullName>
        <ecNumber evidence="5">2.7.13.3</ecNumber>
    </recommendedName>
    <alternativeName>
        <fullName evidence="22">Mycobacterial persistence regulator B</fullName>
    </alternativeName>
</protein>
<evidence type="ECO:0000259" key="25">
    <source>
        <dbReference type="PROSITE" id="PS50885"/>
    </source>
</evidence>
<keyword evidence="16 23" id="KW-1133">Transmembrane helix</keyword>
<evidence type="ECO:0000256" key="6">
    <source>
        <dbReference type="ARBA" id="ARBA00022475"/>
    </source>
</evidence>
<dbReference type="Pfam" id="PF02518">
    <property type="entry name" value="HATPase_c"/>
    <property type="match status" value="1"/>
</dbReference>
<evidence type="ECO:0000256" key="1">
    <source>
        <dbReference type="ARBA" id="ARBA00000085"/>
    </source>
</evidence>
<dbReference type="InterPro" id="IPR004358">
    <property type="entry name" value="Sig_transdc_His_kin-like_C"/>
</dbReference>
<keyword evidence="11 26" id="KW-0418">Kinase</keyword>
<evidence type="ECO:0000256" key="7">
    <source>
        <dbReference type="ARBA" id="ARBA00022553"/>
    </source>
</evidence>
<gene>
    <name evidence="26" type="ORF">RIF23_02960</name>
</gene>
<feature type="domain" description="Histidine kinase" evidence="24">
    <location>
        <begin position="251"/>
        <end position="469"/>
    </location>
</feature>
<dbReference type="PANTHER" id="PTHR44936:SF9">
    <property type="entry name" value="SENSOR PROTEIN CREC"/>
    <property type="match status" value="1"/>
</dbReference>
<dbReference type="EC" id="2.7.13.3" evidence="5"/>
<keyword evidence="18" id="KW-0346">Stress response</keyword>
<dbReference type="PRINTS" id="PR00344">
    <property type="entry name" value="BCTRLSENSOR"/>
</dbReference>
<evidence type="ECO:0000256" key="22">
    <source>
        <dbReference type="ARBA" id="ARBA00041776"/>
    </source>
</evidence>
<evidence type="ECO:0000256" key="17">
    <source>
        <dbReference type="ARBA" id="ARBA00023012"/>
    </source>
</evidence>
<dbReference type="Gene3D" id="6.10.340.10">
    <property type="match status" value="1"/>
</dbReference>
<dbReference type="SMART" id="SM00304">
    <property type="entry name" value="HAMP"/>
    <property type="match status" value="1"/>
</dbReference>
<keyword evidence="7" id="KW-0597">Phosphoprotein</keyword>
<evidence type="ECO:0000256" key="11">
    <source>
        <dbReference type="ARBA" id="ARBA00022777"/>
    </source>
</evidence>
<evidence type="ECO:0000313" key="27">
    <source>
        <dbReference type="Proteomes" id="UP001250214"/>
    </source>
</evidence>
<evidence type="ECO:0000256" key="3">
    <source>
        <dbReference type="ARBA" id="ARBA00001946"/>
    </source>
</evidence>
<evidence type="ECO:0000256" key="16">
    <source>
        <dbReference type="ARBA" id="ARBA00022989"/>
    </source>
</evidence>
<keyword evidence="13" id="KW-0067">ATP-binding</keyword>
<dbReference type="PROSITE" id="PS50885">
    <property type="entry name" value="HAMP"/>
    <property type="match status" value="1"/>
</dbReference>
<dbReference type="InterPro" id="IPR003594">
    <property type="entry name" value="HATPase_dom"/>
</dbReference>
<dbReference type="SMART" id="SM00388">
    <property type="entry name" value="HisKA"/>
    <property type="match status" value="1"/>
</dbReference>
<dbReference type="SUPFAM" id="SSF55874">
    <property type="entry name" value="ATPase domain of HSP90 chaperone/DNA topoisomerase II/histidine kinase"/>
    <property type="match status" value="1"/>
</dbReference>
<dbReference type="EMBL" id="JAVLVT010000001">
    <property type="protein sequence ID" value="MDS1269253.1"/>
    <property type="molecule type" value="Genomic_DNA"/>
</dbReference>
<comment type="caution">
    <text evidence="26">The sequence shown here is derived from an EMBL/GenBank/DDBJ whole genome shotgun (WGS) entry which is preliminary data.</text>
</comment>
<accession>A0ABU2H1T4</accession>
<dbReference type="CDD" id="cd06225">
    <property type="entry name" value="HAMP"/>
    <property type="match status" value="1"/>
</dbReference>
<dbReference type="InterPro" id="IPR050980">
    <property type="entry name" value="2C_sensor_his_kinase"/>
</dbReference>